<dbReference type="AlphaFoldDB" id="A0A0E0QVS0"/>
<dbReference type="STRING" id="4529.A0A0E0QVS0"/>
<dbReference type="OMA" id="ESWAAWE"/>
<proteinExistence type="predicted"/>
<sequence length="207" mass="23701">MCRGESGENGVVATRGRHSVATLERARKEKRSNWRKFSLKRGEIPPSARPASRPPDPGGESWAAWEPNALVGLHPCRPAFSAQPLGFYIDDLFPKASMSPSRWLWVRKGRGLDPELGFPTSSSDIRRFGGSAREIWRVEEKKRDHRSYAKVVMDRHPLQPRVDQELYKRRMMNLDAEKRTIASENGPLPAARIRQPPAKIRFHWQPM</sequence>
<protein>
    <submittedName>
        <fullName evidence="2">Uncharacterized protein</fullName>
    </submittedName>
</protein>
<organism evidence="2 3">
    <name type="scientific">Oryza rufipogon</name>
    <name type="common">Brownbeard rice</name>
    <name type="synonym">Asian wild rice</name>
    <dbReference type="NCBI Taxonomy" id="4529"/>
    <lineage>
        <taxon>Eukaryota</taxon>
        <taxon>Viridiplantae</taxon>
        <taxon>Streptophyta</taxon>
        <taxon>Embryophyta</taxon>
        <taxon>Tracheophyta</taxon>
        <taxon>Spermatophyta</taxon>
        <taxon>Magnoliopsida</taxon>
        <taxon>Liliopsida</taxon>
        <taxon>Poales</taxon>
        <taxon>Poaceae</taxon>
        <taxon>BOP clade</taxon>
        <taxon>Oryzoideae</taxon>
        <taxon>Oryzeae</taxon>
        <taxon>Oryzinae</taxon>
        <taxon>Oryza</taxon>
    </lineage>
</organism>
<name>A0A0E0QVS0_ORYRU</name>
<evidence type="ECO:0000256" key="1">
    <source>
        <dbReference type="SAM" id="MobiDB-lite"/>
    </source>
</evidence>
<dbReference type="EnsemblPlants" id="ORUFI10G00940.1">
    <property type="protein sequence ID" value="ORUFI10G00940.1"/>
    <property type="gene ID" value="ORUFI10G00940"/>
</dbReference>
<reference evidence="3" key="1">
    <citation type="submission" date="2013-06" db="EMBL/GenBank/DDBJ databases">
        <authorList>
            <person name="Zhao Q."/>
        </authorList>
    </citation>
    <scope>NUCLEOTIDE SEQUENCE</scope>
    <source>
        <strain evidence="3">cv. W1943</strain>
    </source>
</reference>
<reference evidence="2" key="2">
    <citation type="submission" date="2015-06" db="UniProtKB">
        <authorList>
            <consortium name="EnsemblPlants"/>
        </authorList>
    </citation>
    <scope>IDENTIFICATION</scope>
</reference>
<accession>A0A0E0QVS0</accession>
<keyword evidence="3" id="KW-1185">Reference proteome</keyword>
<evidence type="ECO:0000313" key="2">
    <source>
        <dbReference type="EnsemblPlants" id="ORUFI10G00940.1"/>
    </source>
</evidence>
<evidence type="ECO:0000313" key="3">
    <source>
        <dbReference type="Proteomes" id="UP000008022"/>
    </source>
</evidence>
<feature type="compositionally biased region" description="Basic residues" evidence="1">
    <location>
        <begin position="28"/>
        <end position="39"/>
    </location>
</feature>
<dbReference type="HOGENOM" id="CLU_121751_0_0_1"/>
<dbReference type="Proteomes" id="UP000008022">
    <property type="component" value="Unassembled WGS sequence"/>
</dbReference>
<feature type="region of interest" description="Disordered" evidence="1">
    <location>
        <begin position="1"/>
        <end position="61"/>
    </location>
</feature>
<dbReference type="Gramene" id="ORUFI10G00940.1">
    <property type="protein sequence ID" value="ORUFI10G00940.1"/>
    <property type="gene ID" value="ORUFI10G00940"/>
</dbReference>